<evidence type="ECO:0000313" key="11">
    <source>
        <dbReference type="Proteomes" id="UP000069241"/>
    </source>
</evidence>
<keyword evidence="10" id="KW-0969">Cilium</keyword>
<evidence type="ECO:0000256" key="3">
    <source>
        <dbReference type="ARBA" id="ARBA00019015"/>
    </source>
</evidence>
<comment type="function">
    <text evidence="5">A flexible structure which links the flagellar filament to the drive apparatus in the basal body.</text>
</comment>
<dbReference type="Gene3D" id="2.60.98.20">
    <property type="entry name" value="Flagellar hook protein FlgE"/>
    <property type="match status" value="1"/>
</dbReference>
<evidence type="ECO:0000256" key="1">
    <source>
        <dbReference type="ARBA" id="ARBA00004117"/>
    </source>
</evidence>
<dbReference type="InterPro" id="IPR020013">
    <property type="entry name" value="Flagellar_FlgE/F/G"/>
</dbReference>
<dbReference type="InterPro" id="IPR053967">
    <property type="entry name" value="LlgE_F_G-like_D1"/>
</dbReference>
<keyword evidence="10" id="KW-0282">Flagellum</keyword>
<dbReference type="InterPro" id="IPR010930">
    <property type="entry name" value="Flg_bb/hook_C_dom"/>
</dbReference>
<dbReference type="InterPro" id="IPR019776">
    <property type="entry name" value="Flagellar_basal_body_rod_CS"/>
</dbReference>
<dbReference type="InterPro" id="IPR037925">
    <property type="entry name" value="FlgE/F/G-like"/>
</dbReference>
<dbReference type="KEGG" id="dfi:AXF13_12640"/>
<comment type="subcellular location">
    <subcellularLocation>
        <location evidence="1 5">Bacterial flagellum basal body</location>
    </subcellularLocation>
</comment>
<dbReference type="InterPro" id="IPR011491">
    <property type="entry name" value="FlgE_D2"/>
</dbReference>
<dbReference type="InterPro" id="IPR037058">
    <property type="entry name" value="Falgellar_hook_FlgE_sf"/>
</dbReference>
<dbReference type="NCBIfam" id="TIGR03506">
    <property type="entry name" value="FlgEFG_subfam"/>
    <property type="match status" value="1"/>
</dbReference>
<evidence type="ECO:0000259" key="6">
    <source>
        <dbReference type="Pfam" id="PF00460"/>
    </source>
</evidence>
<evidence type="ECO:0000259" key="7">
    <source>
        <dbReference type="Pfam" id="PF06429"/>
    </source>
</evidence>
<dbReference type="PROSITE" id="PS00588">
    <property type="entry name" value="FLAGELLA_BB_ROD"/>
    <property type="match status" value="1"/>
</dbReference>
<dbReference type="AlphaFoldDB" id="A0A120KNE7"/>
<feature type="domain" description="Flagellar basal-body/hook protein C-terminal" evidence="7">
    <location>
        <begin position="460"/>
        <end position="501"/>
    </location>
</feature>
<dbReference type="PANTHER" id="PTHR30435:SF1">
    <property type="entry name" value="FLAGELLAR HOOK PROTEIN FLGE"/>
    <property type="match status" value="1"/>
</dbReference>
<dbReference type="GO" id="GO:0009424">
    <property type="term" value="C:bacterial-type flagellum hook"/>
    <property type="evidence" value="ECO:0007669"/>
    <property type="project" value="TreeGrafter"/>
</dbReference>
<keyword evidence="11" id="KW-1185">Reference proteome</keyword>
<proteinExistence type="inferred from homology"/>
<gene>
    <name evidence="10" type="ORF">AXF13_12640</name>
</gene>
<dbReference type="SUPFAM" id="SSF117143">
    <property type="entry name" value="Flagellar hook protein flgE"/>
    <property type="match status" value="1"/>
</dbReference>
<evidence type="ECO:0000256" key="2">
    <source>
        <dbReference type="ARBA" id="ARBA00009677"/>
    </source>
</evidence>
<feature type="domain" description="Flagellar basal body rod protein N-terminal" evidence="6">
    <location>
        <begin position="5"/>
        <end position="35"/>
    </location>
</feature>
<dbReference type="PANTHER" id="PTHR30435">
    <property type="entry name" value="FLAGELLAR PROTEIN"/>
    <property type="match status" value="1"/>
</dbReference>
<organism evidence="10 11">
    <name type="scientific">Desulfovibrio fairfieldensis</name>
    <dbReference type="NCBI Taxonomy" id="44742"/>
    <lineage>
        <taxon>Bacteria</taxon>
        <taxon>Pseudomonadati</taxon>
        <taxon>Thermodesulfobacteriota</taxon>
        <taxon>Desulfovibrionia</taxon>
        <taxon>Desulfovibrionales</taxon>
        <taxon>Desulfovibrionaceae</taxon>
        <taxon>Desulfovibrio</taxon>
    </lineage>
</organism>
<reference evidence="11" key="1">
    <citation type="submission" date="2016-02" db="EMBL/GenBank/DDBJ databases">
        <authorList>
            <person name="Holder M.E."/>
            <person name="Ajami N.J."/>
            <person name="Petrosino J.F."/>
        </authorList>
    </citation>
    <scope>NUCLEOTIDE SEQUENCE [LARGE SCALE GENOMIC DNA]</scope>
    <source>
        <strain evidence="11">CCUG 45958</strain>
    </source>
</reference>
<dbReference type="Pfam" id="PF06429">
    <property type="entry name" value="Flg_bbr_C"/>
    <property type="match status" value="1"/>
</dbReference>
<sequence length="503" mass="52865">MNSALYIGATGMKGMSQGMQVTTNNLANVSTIGYKQQNTLFSDMLSTSQGGTGDWWNAQENSRVALGQTGKGVQVDAVRTIFQQGALESTNTVTDMAINGKGFFQVSDGANLYYTRAGDFRPDNEGVWRTPTGLALNGYQYNTDGSLGGLQEVKIDRFGTMPAKSTARVDLTLNLNSNQNKTEDADNPYFGLLGLYNAAGKPPLSSDSYAYSQAMTLYDADGNARTVTAYFDGTPDSTAGSMIEFVIAAGAAAGKTDADGNPIQPSEGDGLLMSGVLQFDASGRLTGMSAFTPSAEGSKNLADWQPAQLEGGLPQLNLDGAAMTVNFGISAAGGWQNAPASAAEVGTDQSKLPSMGAGAVRAEGATTAYNSSSPTGGYKQDGYAEGTLSTIGITPDGTVVGRYSNGQGQNLWQIPVCRFTSEDGLRREGSNLFSATEEAGQMEMGVAGTENYGTVNAYNVENSNVDMATEMVNMIITQRGFQSNSKVVTTADQMLQKAMELKR</sequence>
<evidence type="ECO:0000259" key="8">
    <source>
        <dbReference type="Pfam" id="PF07559"/>
    </source>
</evidence>
<dbReference type="Pfam" id="PF22692">
    <property type="entry name" value="LlgE_F_G_D1"/>
    <property type="match status" value="1"/>
</dbReference>
<dbReference type="RefSeq" id="WP_062253755.1">
    <property type="nucleotide sequence ID" value="NZ_CP014229.1"/>
</dbReference>
<accession>A0A120KNE7</accession>
<keyword evidence="4 5" id="KW-0975">Bacterial flagellum</keyword>
<dbReference type="EMBL" id="CP014229">
    <property type="protein sequence ID" value="AMD90904.1"/>
    <property type="molecule type" value="Genomic_DNA"/>
</dbReference>
<keyword evidence="10" id="KW-0966">Cell projection</keyword>
<evidence type="ECO:0000259" key="9">
    <source>
        <dbReference type="Pfam" id="PF22692"/>
    </source>
</evidence>
<dbReference type="GO" id="GO:0009425">
    <property type="term" value="C:bacterial-type flagellum basal body"/>
    <property type="evidence" value="ECO:0007669"/>
    <property type="project" value="UniProtKB-SubCell"/>
</dbReference>
<evidence type="ECO:0000313" key="10">
    <source>
        <dbReference type="EMBL" id="AMD90904.1"/>
    </source>
</evidence>
<feature type="domain" description="Flagellar hook protein FlgE D2" evidence="8">
    <location>
        <begin position="200"/>
        <end position="383"/>
    </location>
</feature>
<dbReference type="STRING" id="44742.AXF13_12640"/>
<comment type="similarity">
    <text evidence="2 5">Belongs to the flagella basal body rod proteins family.</text>
</comment>
<evidence type="ECO:0000256" key="5">
    <source>
        <dbReference type="RuleBase" id="RU362116"/>
    </source>
</evidence>
<feature type="domain" description="Flagellar hook protein FlgE/F/G-like D1" evidence="9">
    <location>
        <begin position="97"/>
        <end position="140"/>
    </location>
</feature>
<dbReference type="Pfam" id="PF07559">
    <property type="entry name" value="FlgE_D2"/>
    <property type="match status" value="1"/>
</dbReference>
<dbReference type="Pfam" id="PF00460">
    <property type="entry name" value="Flg_bb_rod"/>
    <property type="match status" value="1"/>
</dbReference>
<dbReference type="GO" id="GO:0005829">
    <property type="term" value="C:cytosol"/>
    <property type="evidence" value="ECO:0007669"/>
    <property type="project" value="TreeGrafter"/>
</dbReference>
<dbReference type="GO" id="GO:0071978">
    <property type="term" value="P:bacterial-type flagellum-dependent swarming motility"/>
    <property type="evidence" value="ECO:0007669"/>
    <property type="project" value="TreeGrafter"/>
</dbReference>
<evidence type="ECO:0000256" key="4">
    <source>
        <dbReference type="ARBA" id="ARBA00023143"/>
    </source>
</evidence>
<dbReference type="InterPro" id="IPR001444">
    <property type="entry name" value="Flag_bb_rod_N"/>
</dbReference>
<name>A0A120KNE7_9BACT</name>
<dbReference type="Proteomes" id="UP000069241">
    <property type="component" value="Chromosome"/>
</dbReference>
<protein>
    <recommendedName>
        <fullName evidence="3 5">Flagellar hook protein FlgE</fullName>
    </recommendedName>
</protein>